<evidence type="ECO:0000313" key="3">
    <source>
        <dbReference type="Proteomes" id="UP000265497"/>
    </source>
</evidence>
<reference evidence="2 3" key="1">
    <citation type="submission" date="2017-08" db="EMBL/GenBank/DDBJ databases">
        <title>Capnocytophaga canis 17-158 assembly.</title>
        <authorList>
            <person name="Gulvik C.A."/>
        </authorList>
    </citation>
    <scope>NUCLEOTIDE SEQUENCE [LARGE SCALE GENOMIC DNA]</scope>
    <source>
        <strain evidence="2 3">17-158</strain>
    </source>
</reference>
<evidence type="ECO:0000313" key="2">
    <source>
        <dbReference type="EMBL" id="RIY36674.1"/>
    </source>
</evidence>
<dbReference type="Gene3D" id="2.60.120.10">
    <property type="entry name" value="Jelly Rolls"/>
    <property type="match status" value="1"/>
</dbReference>
<dbReference type="Pfam" id="PF07883">
    <property type="entry name" value="Cupin_2"/>
    <property type="match status" value="1"/>
</dbReference>
<dbReference type="PANTHER" id="PTHR37694">
    <property type="entry name" value="SLR8022 PROTEIN"/>
    <property type="match status" value="1"/>
</dbReference>
<proteinExistence type="predicted"/>
<feature type="domain" description="Cupin type-2" evidence="1">
    <location>
        <begin position="34"/>
        <end position="96"/>
    </location>
</feature>
<dbReference type="InterPro" id="IPR014710">
    <property type="entry name" value="RmlC-like_jellyroll"/>
</dbReference>
<dbReference type="AlphaFoldDB" id="A0A3A1YKA8"/>
<organism evidence="2 3">
    <name type="scientific">Capnocytophaga canis</name>
    <dbReference type="NCBI Taxonomy" id="1848903"/>
    <lineage>
        <taxon>Bacteria</taxon>
        <taxon>Pseudomonadati</taxon>
        <taxon>Bacteroidota</taxon>
        <taxon>Flavobacteriia</taxon>
        <taxon>Flavobacteriales</taxon>
        <taxon>Flavobacteriaceae</taxon>
        <taxon>Capnocytophaga</taxon>
    </lineage>
</organism>
<comment type="caution">
    <text evidence="2">The sequence shown here is derived from an EMBL/GenBank/DDBJ whole genome shotgun (WGS) entry which is preliminary data.</text>
</comment>
<accession>A0A3A1YKA8</accession>
<dbReference type="InterPro" id="IPR013096">
    <property type="entry name" value="Cupin_2"/>
</dbReference>
<dbReference type="InterPro" id="IPR011051">
    <property type="entry name" value="RmlC_Cupin_sf"/>
</dbReference>
<evidence type="ECO:0000259" key="1">
    <source>
        <dbReference type="Pfam" id="PF07883"/>
    </source>
</evidence>
<name>A0A3A1YKA8_9FLAO</name>
<dbReference type="EMBL" id="NSDI01000005">
    <property type="protein sequence ID" value="RIY36674.1"/>
    <property type="molecule type" value="Genomic_DNA"/>
</dbReference>
<dbReference type="Proteomes" id="UP000265497">
    <property type="component" value="Unassembled WGS sequence"/>
</dbReference>
<sequence>MMTASMLKDVTYKDDKPNVEVILETEFTKEVRIAFKEGQIMKRHKAPRAIVVQVLEGKINFEVGETIYQLNKGDFITLKATIVHELKALENSVVRLSLSKYETQEIEKSKK</sequence>
<protein>
    <submittedName>
        <fullName evidence="2">Cupin</fullName>
    </submittedName>
</protein>
<dbReference type="SUPFAM" id="SSF51182">
    <property type="entry name" value="RmlC-like cupins"/>
    <property type="match status" value="1"/>
</dbReference>
<dbReference type="PANTHER" id="PTHR37694:SF1">
    <property type="entry name" value="SLR8022 PROTEIN"/>
    <property type="match status" value="1"/>
</dbReference>
<gene>
    <name evidence="2" type="ORF">CKY20_06090</name>
</gene>
<dbReference type="CDD" id="cd02230">
    <property type="entry name" value="cupin_HP0902-like"/>
    <property type="match status" value="1"/>
</dbReference>